<protein>
    <recommendedName>
        <fullName evidence="1">N-acetyltransferase domain-containing protein</fullName>
    </recommendedName>
</protein>
<reference evidence="2" key="1">
    <citation type="journal article" date="2014" name="Int. J. Syst. Evol. Microbiol.">
        <title>Complete genome sequence of Corynebacterium casei LMG S-19264T (=DSM 44701T), isolated from a smear-ripened cheese.</title>
        <authorList>
            <consortium name="US DOE Joint Genome Institute (JGI-PGF)"/>
            <person name="Walter F."/>
            <person name="Albersmeier A."/>
            <person name="Kalinowski J."/>
            <person name="Ruckert C."/>
        </authorList>
    </citation>
    <scope>NUCLEOTIDE SEQUENCE</scope>
    <source>
        <strain evidence="2">CGMCC 1.12777</strain>
    </source>
</reference>
<dbReference type="SUPFAM" id="SSF55729">
    <property type="entry name" value="Acyl-CoA N-acyltransferases (Nat)"/>
    <property type="match status" value="1"/>
</dbReference>
<gene>
    <name evidence="2" type="ORF">GCM10007096_20230</name>
</gene>
<evidence type="ECO:0000313" key="3">
    <source>
        <dbReference type="Proteomes" id="UP000656813"/>
    </source>
</evidence>
<dbReference type="PROSITE" id="PS51186">
    <property type="entry name" value="GNAT"/>
    <property type="match status" value="1"/>
</dbReference>
<dbReference type="RefSeq" id="WP_188497278.1">
    <property type="nucleotide sequence ID" value="NZ_BMFV01000013.1"/>
</dbReference>
<dbReference type="PANTHER" id="PTHR41700:SF1">
    <property type="entry name" value="N-ACETYLTRANSFERASE DOMAIN-CONTAINING PROTEIN"/>
    <property type="match status" value="1"/>
</dbReference>
<dbReference type="EMBL" id="BMFV01000013">
    <property type="protein sequence ID" value="GGH81797.1"/>
    <property type="molecule type" value="Genomic_DNA"/>
</dbReference>
<dbReference type="AlphaFoldDB" id="A0A8J2ZVM8"/>
<proteinExistence type="predicted"/>
<dbReference type="InterPro" id="IPR038764">
    <property type="entry name" value="GNAT_N_AcTrfase_prd"/>
</dbReference>
<reference evidence="2" key="2">
    <citation type="submission" date="2020-09" db="EMBL/GenBank/DDBJ databases">
        <authorList>
            <person name="Sun Q."/>
            <person name="Zhou Y."/>
        </authorList>
    </citation>
    <scope>NUCLEOTIDE SEQUENCE</scope>
    <source>
        <strain evidence="2">CGMCC 1.12777</strain>
    </source>
</reference>
<evidence type="ECO:0000259" key="1">
    <source>
        <dbReference type="PROSITE" id="PS51186"/>
    </source>
</evidence>
<dbReference type="InterPro" id="IPR016181">
    <property type="entry name" value="Acyl_CoA_acyltransferase"/>
</dbReference>
<dbReference type="PANTHER" id="PTHR41700">
    <property type="entry name" value="GCN5-RELATED N-ACETYLTRANSFERASE"/>
    <property type="match status" value="1"/>
</dbReference>
<keyword evidence="3" id="KW-1185">Reference proteome</keyword>
<dbReference type="GO" id="GO:0016747">
    <property type="term" value="F:acyltransferase activity, transferring groups other than amino-acyl groups"/>
    <property type="evidence" value="ECO:0007669"/>
    <property type="project" value="InterPro"/>
</dbReference>
<organism evidence="2 3">
    <name type="scientific">Pullulanibacillus pueri</name>
    <dbReference type="NCBI Taxonomy" id="1437324"/>
    <lineage>
        <taxon>Bacteria</taxon>
        <taxon>Bacillati</taxon>
        <taxon>Bacillota</taxon>
        <taxon>Bacilli</taxon>
        <taxon>Bacillales</taxon>
        <taxon>Sporolactobacillaceae</taxon>
        <taxon>Pullulanibacillus</taxon>
    </lineage>
</organism>
<comment type="caution">
    <text evidence="2">The sequence shown here is derived from an EMBL/GenBank/DDBJ whole genome shotgun (WGS) entry which is preliminary data.</text>
</comment>
<accession>A0A8J2ZVM8</accession>
<dbReference type="Gene3D" id="3.40.630.30">
    <property type="match status" value="1"/>
</dbReference>
<name>A0A8J2ZVM8_9BACL</name>
<dbReference type="InterPro" id="IPR000182">
    <property type="entry name" value="GNAT_dom"/>
</dbReference>
<dbReference type="Proteomes" id="UP000656813">
    <property type="component" value="Unassembled WGS sequence"/>
</dbReference>
<sequence length="296" mass="33425">MSNAVIRKLSTVAELEEMQKLEEEVWHTAPIPIHQTLTAAKNGGIVLGAYERDHLVGFLYSFAGFKDGNSYLCSHMLGIKRDFQKQKMGERLKQRQYELAREAGYSSIVWTFDPLLSLNAYLNLHKLGAFASQYIENSYGEMTDALNAGLPTDRFLAEWPIASKRSSGLGDRVTFATGQLTKPNDAHASRETQIDEAHCLLKVVINKQGLPVPETSFLQDVDIATSPEWFVPVPYDFQTIRSLDHELAMNWRIATREVFNSLIAQGFVGVDLIKKSDAVSYYRFVLKKLTSLREDE</sequence>
<evidence type="ECO:0000313" key="2">
    <source>
        <dbReference type="EMBL" id="GGH81797.1"/>
    </source>
</evidence>
<feature type="domain" description="N-acetyltransferase" evidence="1">
    <location>
        <begin position="4"/>
        <end position="147"/>
    </location>
</feature>